<organism evidence="2 3">
    <name type="scientific">Trifolium medium</name>
    <dbReference type="NCBI Taxonomy" id="97028"/>
    <lineage>
        <taxon>Eukaryota</taxon>
        <taxon>Viridiplantae</taxon>
        <taxon>Streptophyta</taxon>
        <taxon>Embryophyta</taxon>
        <taxon>Tracheophyta</taxon>
        <taxon>Spermatophyta</taxon>
        <taxon>Magnoliopsida</taxon>
        <taxon>eudicotyledons</taxon>
        <taxon>Gunneridae</taxon>
        <taxon>Pentapetalae</taxon>
        <taxon>rosids</taxon>
        <taxon>fabids</taxon>
        <taxon>Fabales</taxon>
        <taxon>Fabaceae</taxon>
        <taxon>Papilionoideae</taxon>
        <taxon>50 kb inversion clade</taxon>
        <taxon>NPAAA clade</taxon>
        <taxon>Hologalegina</taxon>
        <taxon>IRL clade</taxon>
        <taxon>Trifolieae</taxon>
        <taxon>Trifolium</taxon>
    </lineage>
</organism>
<feature type="region of interest" description="Disordered" evidence="1">
    <location>
        <begin position="45"/>
        <end position="144"/>
    </location>
</feature>
<reference evidence="2 3" key="1">
    <citation type="journal article" date="2018" name="Front. Plant Sci.">
        <title>Red Clover (Trifolium pratense) and Zigzag Clover (T. medium) - A Picture of Genomic Similarities and Differences.</title>
        <authorList>
            <person name="Dluhosova J."/>
            <person name="Istvanek J."/>
            <person name="Nedelnik J."/>
            <person name="Repkova J."/>
        </authorList>
    </citation>
    <scope>NUCLEOTIDE SEQUENCE [LARGE SCALE GENOMIC DNA]</scope>
    <source>
        <strain evidence="3">cv. 10/8</strain>
        <tissue evidence="2">Leaf</tissue>
    </source>
</reference>
<evidence type="ECO:0000256" key="1">
    <source>
        <dbReference type="SAM" id="MobiDB-lite"/>
    </source>
</evidence>
<feature type="compositionally biased region" description="Polar residues" evidence="1">
    <location>
        <begin position="135"/>
        <end position="144"/>
    </location>
</feature>
<dbReference type="AlphaFoldDB" id="A0A392QQ00"/>
<feature type="compositionally biased region" description="Basic and acidic residues" evidence="1">
    <location>
        <begin position="53"/>
        <end position="92"/>
    </location>
</feature>
<dbReference type="EMBL" id="LXQA010153518">
    <property type="protein sequence ID" value="MCI26473.1"/>
    <property type="molecule type" value="Genomic_DNA"/>
</dbReference>
<feature type="non-terminal residue" evidence="2">
    <location>
        <position position="1"/>
    </location>
</feature>
<accession>A0A392QQ00</accession>
<proteinExistence type="predicted"/>
<feature type="region of interest" description="Disordered" evidence="1">
    <location>
        <begin position="1"/>
        <end position="22"/>
    </location>
</feature>
<evidence type="ECO:0000313" key="3">
    <source>
        <dbReference type="Proteomes" id="UP000265520"/>
    </source>
</evidence>
<sequence length="144" mass="16030">SSTPAVEEDSSRISKNPPETQVKKIGSPLSVIVEEISPDSTIKQVVSELSHQFQDHNTDKSSPEQKAQEDKEEEKEPQPDPPPRVEVHDSNFLKEAQTIETLPTQENEEEHTLPTPTVNLVSEQDIVQEPPIKESGTQAENTQT</sequence>
<comment type="caution">
    <text evidence="2">The sequence shown here is derived from an EMBL/GenBank/DDBJ whole genome shotgun (WGS) entry which is preliminary data.</text>
</comment>
<dbReference type="Proteomes" id="UP000265520">
    <property type="component" value="Unassembled WGS sequence"/>
</dbReference>
<evidence type="ECO:0000313" key="2">
    <source>
        <dbReference type="EMBL" id="MCI26473.1"/>
    </source>
</evidence>
<protein>
    <submittedName>
        <fullName evidence="2">Uncharacterized protein</fullName>
    </submittedName>
</protein>
<feature type="non-terminal residue" evidence="2">
    <location>
        <position position="144"/>
    </location>
</feature>
<name>A0A392QQ00_9FABA</name>
<keyword evidence="3" id="KW-1185">Reference proteome</keyword>